<dbReference type="CDD" id="cd00761">
    <property type="entry name" value="Glyco_tranf_GTA_type"/>
    <property type="match status" value="1"/>
</dbReference>
<dbReference type="PANTHER" id="PTHR22916:SF3">
    <property type="entry name" value="UDP-GLCNAC:BETAGAL BETA-1,3-N-ACETYLGLUCOSAMINYLTRANSFERASE-LIKE PROTEIN 1"/>
    <property type="match status" value="1"/>
</dbReference>
<comment type="caution">
    <text evidence="2">The sequence shown here is derived from an EMBL/GenBank/DDBJ whole genome shotgun (WGS) entry which is preliminary data.</text>
</comment>
<accession>X0W1K7</accession>
<feature type="domain" description="Glycosyltransferase 2-like" evidence="1">
    <location>
        <begin position="7"/>
        <end position="103"/>
    </location>
</feature>
<protein>
    <recommendedName>
        <fullName evidence="1">Glycosyltransferase 2-like domain-containing protein</fullName>
    </recommendedName>
</protein>
<organism evidence="2">
    <name type="scientific">marine sediment metagenome</name>
    <dbReference type="NCBI Taxonomy" id="412755"/>
    <lineage>
        <taxon>unclassified sequences</taxon>
        <taxon>metagenomes</taxon>
        <taxon>ecological metagenomes</taxon>
    </lineage>
</organism>
<dbReference type="InterPro" id="IPR001173">
    <property type="entry name" value="Glyco_trans_2-like"/>
</dbReference>
<evidence type="ECO:0000313" key="2">
    <source>
        <dbReference type="EMBL" id="GAG06611.1"/>
    </source>
</evidence>
<dbReference type="Pfam" id="PF00535">
    <property type="entry name" value="Glycos_transf_2"/>
    <property type="match status" value="1"/>
</dbReference>
<dbReference type="GO" id="GO:0016758">
    <property type="term" value="F:hexosyltransferase activity"/>
    <property type="evidence" value="ECO:0007669"/>
    <property type="project" value="UniProtKB-ARBA"/>
</dbReference>
<sequence>MNSPFFSVCIPLHNREKTVFSTLESVARQTFRDFDVKVVGYGSTDATRSEAENFFQSEIYNNNPFDYELVYIDKQLQGVEDWNEPVRLAGGKYVAMLEGDDQFC</sequence>
<evidence type="ECO:0000259" key="1">
    <source>
        <dbReference type="Pfam" id="PF00535"/>
    </source>
</evidence>
<dbReference type="InterPro" id="IPR029044">
    <property type="entry name" value="Nucleotide-diphossugar_trans"/>
</dbReference>
<gene>
    <name evidence="2" type="ORF">S01H1_32872</name>
</gene>
<feature type="non-terminal residue" evidence="2">
    <location>
        <position position="104"/>
    </location>
</feature>
<reference evidence="2" key="1">
    <citation type="journal article" date="2014" name="Front. Microbiol.">
        <title>High frequency of phylogenetically diverse reductive dehalogenase-homologous genes in deep subseafloor sedimentary metagenomes.</title>
        <authorList>
            <person name="Kawai M."/>
            <person name="Futagami T."/>
            <person name="Toyoda A."/>
            <person name="Takaki Y."/>
            <person name="Nishi S."/>
            <person name="Hori S."/>
            <person name="Arai W."/>
            <person name="Tsubouchi T."/>
            <person name="Morono Y."/>
            <person name="Uchiyama I."/>
            <person name="Ito T."/>
            <person name="Fujiyama A."/>
            <person name="Inagaki F."/>
            <person name="Takami H."/>
        </authorList>
    </citation>
    <scope>NUCLEOTIDE SEQUENCE</scope>
    <source>
        <strain evidence="2">Expedition CK06-06</strain>
    </source>
</reference>
<dbReference type="EMBL" id="BARS01020381">
    <property type="protein sequence ID" value="GAG06611.1"/>
    <property type="molecule type" value="Genomic_DNA"/>
</dbReference>
<dbReference type="AlphaFoldDB" id="X0W1K7"/>
<dbReference type="Gene3D" id="3.90.550.10">
    <property type="entry name" value="Spore Coat Polysaccharide Biosynthesis Protein SpsA, Chain A"/>
    <property type="match status" value="1"/>
</dbReference>
<proteinExistence type="predicted"/>
<dbReference type="PANTHER" id="PTHR22916">
    <property type="entry name" value="GLYCOSYLTRANSFERASE"/>
    <property type="match status" value="1"/>
</dbReference>
<name>X0W1K7_9ZZZZ</name>
<dbReference type="SUPFAM" id="SSF53448">
    <property type="entry name" value="Nucleotide-diphospho-sugar transferases"/>
    <property type="match status" value="1"/>
</dbReference>